<dbReference type="InterPro" id="IPR002104">
    <property type="entry name" value="Integrase_catalytic"/>
</dbReference>
<evidence type="ECO:0000313" key="3">
    <source>
        <dbReference type="EMBL" id="GFZ31234.1"/>
    </source>
</evidence>
<organism evidence="3 4">
    <name type="scientific">Clostridium zeae</name>
    <dbReference type="NCBI Taxonomy" id="2759022"/>
    <lineage>
        <taxon>Bacteria</taxon>
        <taxon>Bacillati</taxon>
        <taxon>Bacillota</taxon>
        <taxon>Clostridia</taxon>
        <taxon>Eubacteriales</taxon>
        <taxon>Clostridiaceae</taxon>
        <taxon>Clostridium</taxon>
    </lineage>
</organism>
<keyword evidence="4" id="KW-1185">Reference proteome</keyword>
<feature type="domain" description="Tyr recombinase" evidence="2">
    <location>
        <begin position="1"/>
        <end position="98"/>
    </location>
</feature>
<gene>
    <name evidence="3" type="ORF">CSC2_17600</name>
</gene>
<accession>A0ABQ1E8Y7</accession>
<proteinExistence type="predicted"/>
<keyword evidence="1" id="KW-0233">DNA recombination</keyword>
<dbReference type="SUPFAM" id="SSF56349">
    <property type="entry name" value="DNA breaking-rejoining enzymes"/>
    <property type="match status" value="1"/>
</dbReference>
<dbReference type="InterPro" id="IPR011010">
    <property type="entry name" value="DNA_brk_join_enz"/>
</dbReference>
<protein>
    <recommendedName>
        <fullName evidence="2">Tyr recombinase domain-containing protein</fullName>
    </recommendedName>
</protein>
<evidence type="ECO:0000259" key="2">
    <source>
        <dbReference type="PROSITE" id="PS51898"/>
    </source>
</evidence>
<dbReference type="RefSeq" id="WP_206869372.1">
    <property type="nucleotide sequence ID" value="NZ_BMBA01000001.1"/>
</dbReference>
<dbReference type="PROSITE" id="PS51898">
    <property type="entry name" value="TYR_RECOMBINASE"/>
    <property type="match status" value="1"/>
</dbReference>
<reference evidence="3 4" key="1">
    <citation type="journal article" date="2021" name="Int. J. Syst. Evol. Microbiol.">
        <title>Clostridium zeae sp. nov., isolated from corn silage.</title>
        <authorList>
            <person name="Kobayashi H."/>
            <person name="Tanizawa Y."/>
            <person name="Yagura M."/>
            <person name="Sakamoto M."/>
            <person name="Ohkuma M."/>
            <person name="Tohno M."/>
        </authorList>
    </citation>
    <scope>NUCLEOTIDE SEQUENCE [LARGE SCALE GENOMIC DNA]</scope>
    <source>
        <strain evidence="3 4">CSC2</strain>
    </source>
</reference>
<dbReference type="InterPro" id="IPR013762">
    <property type="entry name" value="Integrase-like_cat_sf"/>
</dbReference>
<dbReference type="Proteomes" id="UP000663802">
    <property type="component" value="Unassembled WGS sequence"/>
</dbReference>
<dbReference type="Pfam" id="PF00589">
    <property type="entry name" value="Phage_integrase"/>
    <property type="match status" value="1"/>
</dbReference>
<dbReference type="EMBL" id="BMBA01000001">
    <property type="protein sequence ID" value="GFZ31234.1"/>
    <property type="molecule type" value="Genomic_DNA"/>
</dbReference>
<comment type="caution">
    <text evidence="3">The sequence shown here is derived from an EMBL/GenBank/DDBJ whole genome shotgun (WGS) entry which is preliminary data.</text>
</comment>
<sequence>MIKSGDSYNNEHDLIFTAALGGPLGKRYVLRHWTDALKALKLPYRPFHVTRHTFITQMALDGVPEAITQTIVGHKKGSEVTHKIYTHVNKENTKKVLENYRINVPTT</sequence>
<name>A0ABQ1E8Y7_9CLOT</name>
<evidence type="ECO:0000256" key="1">
    <source>
        <dbReference type="ARBA" id="ARBA00023172"/>
    </source>
</evidence>
<evidence type="ECO:0000313" key="4">
    <source>
        <dbReference type="Proteomes" id="UP000663802"/>
    </source>
</evidence>
<dbReference type="Gene3D" id="1.10.443.10">
    <property type="entry name" value="Intergrase catalytic core"/>
    <property type="match status" value="1"/>
</dbReference>